<dbReference type="EMBL" id="JAXIOK010000020">
    <property type="protein sequence ID" value="KAK4747137.1"/>
    <property type="molecule type" value="Genomic_DNA"/>
</dbReference>
<evidence type="ECO:0000313" key="3">
    <source>
        <dbReference type="Proteomes" id="UP001345219"/>
    </source>
</evidence>
<dbReference type="AlphaFoldDB" id="A0AAN7GUZ8"/>
<name>A0AAN7GUZ8_9MYRT</name>
<dbReference type="Proteomes" id="UP001345219">
    <property type="component" value="Chromosome 20"/>
</dbReference>
<keyword evidence="3" id="KW-1185">Reference proteome</keyword>
<dbReference type="PANTHER" id="PTHR35288">
    <property type="entry name" value="TAIL FIBER"/>
    <property type="match status" value="1"/>
</dbReference>
<keyword evidence="1" id="KW-1133">Transmembrane helix</keyword>
<keyword evidence="1" id="KW-0472">Membrane</keyword>
<sequence length="198" mass="21650">MVSSRKCAHIISFVASFTYLLFVMFQVPLFRVPCRIGSCESPLQVTSSQLIASGLFPETILKVLLYPGVVADSVLKKKALPNSDDLLASYGSNYSMGFGTVMDLGRIEVLAGSYLMVVGALVNVIGPSRMSFFGSLIVTWGLICEVFSRKTASANHSKAIGIYPTMMIAIVSAFCSMRKDVRRIVRICKKCLSKEKLI</sequence>
<feature type="transmembrane region" description="Helical" evidence="1">
    <location>
        <begin position="104"/>
        <end position="125"/>
    </location>
</feature>
<proteinExistence type="predicted"/>
<protein>
    <submittedName>
        <fullName evidence="2">Uncharacterized protein</fullName>
    </submittedName>
</protein>
<feature type="transmembrane region" description="Helical" evidence="1">
    <location>
        <begin position="7"/>
        <end position="25"/>
    </location>
</feature>
<feature type="transmembrane region" description="Helical" evidence="1">
    <location>
        <begin position="132"/>
        <end position="148"/>
    </location>
</feature>
<evidence type="ECO:0000256" key="1">
    <source>
        <dbReference type="SAM" id="Phobius"/>
    </source>
</evidence>
<reference evidence="2 3" key="1">
    <citation type="journal article" date="2023" name="Hortic Res">
        <title>Pangenome of water caltrop reveals structural variations and asymmetric subgenome divergence after allopolyploidization.</title>
        <authorList>
            <person name="Zhang X."/>
            <person name="Chen Y."/>
            <person name="Wang L."/>
            <person name="Yuan Y."/>
            <person name="Fang M."/>
            <person name="Shi L."/>
            <person name="Lu R."/>
            <person name="Comes H.P."/>
            <person name="Ma Y."/>
            <person name="Chen Y."/>
            <person name="Huang G."/>
            <person name="Zhou Y."/>
            <person name="Zheng Z."/>
            <person name="Qiu Y."/>
        </authorList>
    </citation>
    <scope>NUCLEOTIDE SEQUENCE [LARGE SCALE GENOMIC DNA]</scope>
    <source>
        <tissue evidence="2">Roots</tissue>
    </source>
</reference>
<organism evidence="2 3">
    <name type="scientific">Trapa incisa</name>
    <dbReference type="NCBI Taxonomy" id="236973"/>
    <lineage>
        <taxon>Eukaryota</taxon>
        <taxon>Viridiplantae</taxon>
        <taxon>Streptophyta</taxon>
        <taxon>Embryophyta</taxon>
        <taxon>Tracheophyta</taxon>
        <taxon>Spermatophyta</taxon>
        <taxon>Magnoliopsida</taxon>
        <taxon>eudicotyledons</taxon>
        <taxon>Gunneridae</taxon>
        <taxon>Pentapetalae</taxon>
        <taxon>rosids</taxon>
        <taxon>malvids</taxon>
        <taxon>Myrtales</taxon>
        <taxon>Lythraceae</taxon>
        <taxon>Trapa</taxon>
    </lineage>
</organism>
<gene>
    <name evidence="2" type="ORF">SAY87_026174</name>
</gene>
<keyword evidence="1" id="KW-0812">Transmembrane</keyword>
<dbReference type="PANTHER" id="PTHR35288:SF2">
    <property type="entry name" value="TRANSMEMBRANE PROTEIN"/>
    <property type="match status" value="1"/>
</dbReference>
<comment type="caution">
    <text evidence="2">The sequence shown here is derived from an EMBL/GenBank/DDBJ whole genome shotgun (WGS) entry which is preliminary data.</text>
</comment>
<evidence type="ECO:0000313" key="2">
    <source>
        <dbReference type="EMBL" id="KAK4747137.1"/>
    </source>
</evidence>
<accession>A0AAN7GUZ8</accession>
<feature type="transmembrane region" description="Helical" evidence="1">
    <location>
        <begin position="160"/>
        <end position="177"/>
    </location>
</feature>